<sequence>MTTIAQNAAHRIGKWSDSKFNLPGRSPKPVAAQQQTDTGPQQYDIPTHGSAADYYANSQEAWHQYPPPAQPAPSNGAASRPTPKTLELKPQGHSMVCASEYGPLLTITFTSDSIGDNKAPHLIALRGNAAGEQVASAKFHRWTSNKTDLELNGQTMKVKKELHSASGLGKIKWERDGRKGMKLKADKEVIARFGAIGKGKRNRGSGEFEILKDGLTTPQLEEIVISCLVERERMRRDGELLEDGAWELFMAGLGLPSC</sequence>
<reference evidence="2 3" key="1">
    <citation type="journal article" date="2024" name="J. Plant Pathol.">
        <title>Sequence and assembly of the genome of Seiridium unicorne, isolate CBS 538.82, causal agent of cypress canker disease.</title>
        <authorList>
            <person name="Scali E."/>
            <person name="Rocca G.D."/>
            <person name="Danti R."/>
            <person name="Garbelotto M."/>
            <person name="Barberini S."/>
            <person name="Baroncelli R."/>
            <person name="Emiliani G."/>
        </authorList>
    </citation>
    <scope>NUCLEOTIDE SEQUENCE [LARGE SCALE GENOMIC DNA]</scope>
    <source>
        <strain evidence="2 3">BM-138-508</strain>
    </source>
</reference>
<accession>A0ABR2UEP2</accession>
<dbReference type="EMBL" id="JARVKF010000443">
    <property type="protein sequence ID" value="KAK9413092.1"/>
    <property type="molecule type" value="Genomic_DNA"/>
</dbReference>
<evidence type="ECO:0000313" key="3">
    <source>
        <dbReference type="Proteomes" id="UP001408356"/>
    </source>
</evidence>
<organism evidence="2 3">
    <name type="scientific">Seiridium unicorne</name>
    <dbReference type="NCBI Taxonomy" id="138068"/>
    <lineage>
        <taxon>Eukaryota</taxon>
        <taxon>Fungi</taxon>
        <taxon>Dikarya</taxon>
        <taxon>Ascomycota</taxon>
        <taxon>Pezizomycotina</taxon>
        <taxon>Sordariomycetes</taxon>
        <taxon>Xylariomycetidae</taxon>
        <taxon>Amphisphaeriales</taxon>
        <taxon>Sporocadaceae</taxon>
        <taxon>Seiridium</taxon>
    </lineage>
</organism>
<keyword evidence="3" id="KW-1185">Reference proteome</keyword>
<gene>
    <name evidence="2" type="ORF">SUNI508_12077</name>
</gene>
<evidence type="ECO:0000256" key="1">
    <source>
        <dbReference type="SAM" id="MobiDB-lite"/>
    </source>
</evidence>
<evidence type="ECO:0000313" key="2">
    <source>
        <dbReference type="EMBL" id="KAK9413092.1"/>
    </source>
</evidence>
<feature type="region of interest" description="Disordered" evidence="1">
    <location>
        <begin position="1"/>
        <end position="87"/>
    </location>
</feature>
<proteinExistence type="predicted"/>
<dbReference type="Proteomes" id="UP001408356">
    <property type="component" value="Unassembled WGS sequence"/>
</dbReference>
<name>A0ABR2UEP2_9PEZI</name>
<protein>
    <submittedName>
        <fullName evidence="2">Uncharacterized protein</fullName>
    </submittedName>
</protein>
<feature type="compositionally biased region" description="Polar residues" evidence="1">
    <location>
        <begin position="32"/>
        <end position="41"/>
    </location>
</feature>
<comment type="caution">
    <text evidence="2">The sequence shown here is derived from an EMBL/GenBank/DDBJ whole genome shotgun (WGS) entry which is preliminary data.</text>
</comment>